<evidence type="ECO:0000256" key="4">
    <source>
        <dbReference type="SAM" id="MobiDB-lite"/>
    </source>
</evidence>
<name>A0A842H9W9_9BACT</name>
<dbReference type="PANTHER" id="PTHR45586:SF1">
    <property type="entry name" value="LIPOPOLYSACCHARIDE ASSEMBLY PROTEIN B"/>
    <property type="match status" value="1"/>
</dbReference>
<dbReference type="InterPro" id="IPR051012">
    <property type="entry name" value="CellSynth/LPSAsmb/PSIAsmb"/>
</dbReference>
<evidence type="ECO:0000256" key="2">
    <source>
        <dbReference type="ARBA" id="ARBA00022803"/>
    </source>
</evidence>
<sequence length="561" mass="60773">MSITVGKIAAICLSVATFFVAGCSRSDPEAERARIDAEVAAQLDTAKAQLYSGNVEQAVRALELLDADHPNRPAVIEQLAFAYLEVPDPAMAAFYFDQAYGLDNTRTDLALFAAQAHSRMKDWNAAATAYQNYLAGEPLDTQAWKELAKAQRAAGKLQPSLDAWLRAFKTSNNKPTCAEAVQLGQLYYELGNQAQAGDWWNYALKMPEQGDGYAQARMGLLRLALTREHWDQAEQLVARLDEQSPALLDNSDLSGVRQQLKDLKAGTSIKVPGSQAGAASAGTAATATGGTSGSSTSTDTTNVADIPDAPGGGAKVIDSEYLAPAGQNLVTEPDGTTTVVASGTPADSTATGSGEQVLTATWGDAGDGTPTDTVSVVVTEDNTLSAVAPTPLADTESSLPDPEPEMPEAKNEYERGLFAYQEGNYAAAIRHYQLSLANENSENPQTYYDLSRAYYAIGQWQQAELYASEAMRRQPRNLQYRAQYLRTVQKSQSRQRLMIELAKAYEQFPDSPDIALALARGYDKIEQNPRNARIMYETFLQLAPADHAKRAEIEQLLITYP</sequence>
<dbReference type="SUPFAM" id="SSF48452">
    <property type="entry name" value="TPR-like"/>
    <property type="match status" value="2"/>
</dbReference>
<protein>
    <submittedName>
        <fullName evidence="5">Tetratricopeptide repeat protein</fullName>
    </submittedName>
</protein>
<dbReference type="Gene3D" id="1.25.40.10">
    <property type="entry name" value="Tetratricopeptide repeat domain"/>
    <property type="match status" value="2"/>
</dbReference>
<evidence type="ECO:0000256" key="3">
    <source>
        <dbReference type="PROSITE-ProRule" id="PRU00339"/>
    </source>
</evidence>
<keyword evidence="2 3" id="KW-0802">TPR repeat</keyword>
<dbReference type="InterPro" id="IPR011990">
    <property type="entry name" value="TPR-like_helical_dom_sf"/>
</dbReference>
<feature type="compositionally biased region" description="Low complexity" evidence="4">
    <location>
        <begin position="273"/>
        <end position="298"/>
    </location>
</feature>
<comment type="caution">
    <text evidence="5">The sequence shown here is derived from an EMBL/GenBank/DDBJ whole genome shotgun (WGS) entry which is preliminary data.</text>
</comment>
<dbReference type="SMART" id="SM00028">
    <property type="entry name" value="TPR"/>
    <property type="match status" value="4"/>
</dbReference>
<gene>
    <name evidence="5" type="ORF">H5P28_02360</name>
</gene>
<dbReference type="InterPro" id="IPR019734">
    <property type="entry name" value="TPR_rpt"/>
</dbReference>
<evidence type="ECO:0000313" key="6">
    <source>
        <dbReference type="Proteomes" id="UP000546464"/>
    </source>
</evidence>
<reference evidence="5 6" key="1">
    <citation type="submission" date="2020-07" db="EMBL/GenBank/DDBJ databases">
        <authorList>
            <person name="Feng X."/>
        </authorList>
    </citation>
    <scope>NUCLEOTIDE SEQUENCE [LARGE SCALE GENOMIC DNA]</scope>
    <source>
        <strain evidence="5 6">JCM31066</strain>
    </source>
</reference>
<keyword evidence="6" id="KW-1185">Reference proteome</keyword>
<dbReference type="AlphaFoldDB" id="A0A842H9W9"/>
<dbReference type="RefSeq" id="WP_185674092.1">
    <property type="nucleotide sequence ID" value="NZ_JACHVB010000012.1"/>
</dbReference>
<feature type="repeat" description="TPR" evidence="3">
    <location>
        <begin position="444"/>
        <end position="477"/>
    </location>
</feature>
<evidence type="ECO:0000313" key="5">
    <source>
        <dbReference type="EMBL" id="MBC2593095.1"/>
    </source>
</evidence>
<dbReference type="PROSITE" id="PS50005">
    <property type="entry name" value="TPR"/>
    <property type="match status" value="1"/>
</dbReference>
<dbReference type="PROSITE" id="PS51257">
    <property type="entry name" value="PROKAR_LIPOPROTEIN"/>
    <property type="match status" value="1"/>
</dbReference>
<proteinExistence type="predicted"/>
<accession>A0A842H9W9</accession>
<dbReference type="EMBL" id="JACHVB010000012">
    <property type="protein sequence ID" value="MBC2593095.1"/>
    <property type="molecule type" value="Genomic_DNA"/>
</dbReference>
<evidence type="ECO:0000256" key="1">
    <source>
        <dbReference type="ARBA" id="ARBA00022737"/>
    </source>
</evidence>
<feature type="region of interest" description="Disordered" evidence="4">
    <location>
        <begin position="271"/>
        <end position="312"/>
    </location>
</feature>
<dbReference type="Proteomes" id="UP000546464">
    <property type="component" value="Unassembled WGS sequence"/>
</dbReference>
<dbReference type="PANTHER" id="PTHR45586">
    <property type="entry name" value="TPR REPEAT-CONTAINING PROTEIN PA4667"/>
    <property type="match status" value="1"/>
</dbReference>
<keyword evidence="1" id="KW-0677">Repeat</keyword>
<organism evidence="5 6">
    <name type="scientific">Ruficoccus amylovorans</name>
    <dbReference type="NCBI Taxonomy" id="1804625"/>
    <lineage>
        <taxon>Bacteria</taxon>
        <taxon>Pseudomonadati</taxon>
        <taxon>Verrucomicrobiota</taxon>
        <taxon>Opitutia</taxon>
        <taxon>Puniceicoccales</taxon>
        <taxon>Cerasicoccaceae</taxon>
        <taxon>Ruficoccus</taxon>
    </lineage>
</organism>